<dbReference type="Proteomes" id="UP001624684">
    <property type="component" value="Unassembled WGS sequence"/>
</dbReference>
<name>A0ABW8U7K6_9GAMM</name>
<sequence>MNIIPKVSTLLLVTIVALSGCSTAKSWWGKRDDGSLKYQSSVKLDPIKLPADQATADFIPLYPTPTVAQVDTSLTNESGKQFALPKPPTVQ</sequence>
<dbReference type="PROSITE" id="PS51257">
    <property type="entry name" value="PROKAR_LIPOPROTEIN"/>
    <property type="match status" value="1"/>
</dbReference>
<keyword evidence="2" id="KW-1185">Reference proteome</keyword>
<accession>A0ABW8U7K6</accession>
<gene>
    <name evidence="1" type="ORF">ACJHVH_05920</name>
</gene>
<evidence type="ECO:0008006" key="3">
    <source>
        <dbReference type="Google" id="ProtNLM"/>
    </source>
</evidence>
<dbReference type="RefSeq" id="WP_249101289.1">
    <property type="nucleotide sequence ID" value="NZ_JAMBAQ010000016.1"/>
</dbReference>
<protein>
    <recommendedName>
        <fullName evidence="3">Lipoprotein</fullName>
    </recommendedName>
</protein>
<proteinExistence type="predicted"/>
<comment type="caution">
    <text evidence="1">The sequence shown here is derived from an EMBL/GenBank/DDBJ whole genome shotgun (WGS) entry which is preliminary data.</text>
</comment>
<organism evidence="1 2">
    <name type="scientific">Moraxella oculi</name>
    <dbReference type="NCBI Taxonomy" id="2940516"/>
    <lineage>
        <taxon>Bacteria</taxon>
        <taxon>Pseudomonadati</taxon>
        <taxon>Pseudomonadota</taxon>
        <taxon>Gammaproteobacteria</taxon>
        <taxon>Moraxellales</taxon>
        <taxon>Moraxellaceae</taxon>
        <taxon>Moraxella</taxon>
    </lineage>
</organism>
<reference evidence="1 2" key="1">
    <citation type="submission" date="2024-11" db="EMBL/GenBank/DDBJ databases">
        <title>First Report of Moraxella oculi in Brazil in an Infectious Bovine Keratoconjunctivitis Outbreak.</title>
        <authorList>
            <person name="Carvalho C.V."/>
            <person name="Domingues R."/>
            <person name="Coutinho C."/>
            <person name="Honorio N.T.B.S."/>
            <person name="Faza D.R.L.R."/>
            <person name="Carvalho W.A."/>
            <person name="Machado A.B.F."/>
            <person name="Martins M.F."/>
            <person name="Gaspar E.B."/>
        </authorList>
    </citation>
    <scope>NUCLEOTIDE SEQUENCE [LARGE SCALE GENOMIC DNA]</scope>
    <source>
        <strain evidence="1 2">2117LE</strain>
    </source>
</reference>
<evidence type="ECO:0000313" key="2">
    <source>
        <dbReference type="Proteomes" id="UP001624684"/>
    </source>
</evidence>
<dbReference type="EMBL" id="JBJJXE010000008">
    <property type="protein sequence ID" value="MFL1732530.1"/>
    <property type="molecule type" value="Genomic_DNA"/>
</dbReference>
<evidence type="ECO:0000313" key="1">
    <source>
        <dbReference type="EMBL" id="MFL1732530.1"/>
    </source>
</evidence>